<dbReference type="GO" id="GO:0051213">
    <property type="term" value="F:dioxygenase activity"/>
    <property type="evidence" value="ECO:0007669"/>
    <property type="project" value="UniProtKB-KW"/>
</dbReference>
<evidence type="ECO:0000259" key="2">
    <source>
        <dbReference type="Pfam" id="PF00775"/>
    </source>
</evidence>
<comment type="caution">
    <text evidence="3">The sequence shown here is derived from an EMBL/GenBank/DDBJ whole genome shotgun (WGS) entry which is preliminary data.</text>
</comment>
<feature type="region of interest" description="Disordered" evidence="1">
    <location>
        <begin position="279"/>
        <end position="353"/>
    </location>
</feature>
<evidence type="ECO:0000313" key="3">
    <source>
        <dbReference type="EMBL" id="MBD7995844.1"/>
    </source>
</evidence>
<feature type="compositionally biased region" description="Gly residues" evidence="1">
    <location>
        <begin position="291"/>
        <end position="321"/>
    </location>
</feature>
<dbReference type="Gene3D" id="2.60.130.10">
    <property type="entry name" value="Aromatic compound dioxygenase"/>
    <property type="match status" value="1"/>
</dbReference>
<keyword evidence="3" id="KW-0560">Oxidoreductase</keyword>
<feature type="compositionally biased region" description="Low complexity" evidence="1">
    <location>
        <begin position="339"/>
        <end position="353"/>
    </location>
</feature>
<dbReference type="PANTHER" id="PTHR34315:SF1">
    <property type="entry name" value="INTRADIOL RING-CLEAVAGE DIOXYGENASES DOMAIN-CONTAINING PROTEIN-RELATED"/>
    <property type="match status" value="1"/>
</dbReference>
<evidence type="ECO:0000256" key="1">
    <source>
        <dbReference type="SAM" id="MobiDB-lite"/>
    </source>
</evidence>
<sequence length="353" mass="35389">MRHSAADETTEQTHLYQGRALPRPEEDLEDQGLGFDVGTLLQRRGVLKAFGIGAVTLGLAACGATESGTGTAGGEIPDETAGPYPGDGSNGPDVLEESGIIRSDIRSSFGESEGTAEGIPMELELTITDLANGGAPFAGVAVYVWHCTREGLYSMYSEGVEDQNYLRGVQIADAGGIVRFTSIFPACYSGRWPHIHFEVYPDEASITDSTKAIATSQVALPQDVCDTVFATAGYEASVRNLSQITLDSDNVFGDDGGASQLAAVTGSVAKGYSVSLTAGVDTRTEPTGGSAPEGGGSGGPGGGGPEGGPGGGSGEGSGGPGGEPPVGEPPAGGPGGEPPAGAEGEAGEPPTQP</sequence>
<dbReference type="EMBL" id="JACSQD010000004">
    <property type="protein sequence ID" value="MBD7995844.1"/>
    <property type="molecule type" value="Genomic_DNA"/>
</dbReference>
<reference evidence="3 4" key="1">
    <citation type="submission" date="2020-08" db="EMBL/GenBank/DDBJ databases">
        <title>A Genomic Blueprint of the Chicken Gut Microbiome.</title>
        <authorList>
            <person name="Gilroy R."/>
            <person name="Ravi A."/>
            <person name="Getino M."/>
            <person name="Pursley I."/>
            <person name="Horton D.L."/>
            <person name="Alikhan N.-F."/>
            <person name="Baker D."/>
            <person name="Gharbi K."/>
            <person name="Hall N."/>
            <person name="Watson M."/>
            <person name="Adriaenssens E.M."/>
            <person name="Foster-Nyarko E."/>
            <person name="Jarju S."/>
            <person name="Secka A."/>
            <person name="Antonio M."/>
            <person name="Oren A."/>
            <person name="Chaudhuri R."/>
            <person name="La Ragione R.M."/>
            <person name="Hildebrand F."/>
            <person name="Pallen M.J."/>
        </authorList>
    </citation>
    <scope>NUCLEOTIDE SEQUENCE [LARGE SCALE GENOMIC DNA]</scope>
    <source>
        <strain evidence="3 4">Sa2CUA1</strain>
    </source>
</reference>
<dbReference type="PANTHER" id="PTHR34315">
    <property type="match status" value="1"/>
</dbReference>
<name>A0ABR8UTI1_9MICC</name>
<feature type="compositionally biased region" description="Pro residues" evidence="1">
    <location>
        <begin position="322"/>
        <end position="332"/>
    </location>
</feature>
<dbReference type="Proteomes" id="UP000609874">
    <property type="component" value="Unassembled WGS sequence"/>
</dbReference>
<evidence type="ECO:0000313" key="4">
    <source>
        <dbReference type="Proteomes" id="UP000609874"/>
    </source>
</evidence>
<dbReference type="InterPro" id="IPR015889">
    <property type="entry name" value="Intradiol_dOase_core"/>
</dbReference>
<proteinExistence type="predicted"/>
<organism evidence="3 4">
    <name type="scientific">Arthrobacter gallicola</name>
    <dbReference type="NCBI Taxonomy" id="2762225"/>
    <lineage>
        <taxon>Bacteria</taxon>
        <taxon>Bacillati</taxon>
        <taxon>Actinomycetota</taxon>
        <taxon>Actinomycetes</taxon>
        <taxon>Micrococcales</taxon>
        <taxon>Micrococcaceae</taxon>
        <taxon>Arthrobacter</taxon>
    </lineage>
</organism>
<dbReference type="SUPFAM" id="SSF49482">
    <property type="entry name" value="Aromatic compound dioxygenase"/>
    <property type="match status" value="1"/>
</dbReference>
<feature type="domain" description="Intradiol ring-cleavage dioxygenases" evidence="2">
    <location>
        <begin position="112"/>
        <end position="189"/>
    </location>
</feature>
<keyword evidence="4" id="KW-1185">Reference proteome</keyword>
<dbReference type="Pfam" id="PF00775">
    <property type="entry name" value="Dioxygenase_C"/>
    <property type="match status" value="1"/>
</dbReference>
<protein>
    <submittedName>
        <fullName evidence="3">Intradiol ring-cleavage dioxygenase</fullName>
    </submittedName>
</protein>
<dbReference type="RefSeq" id="WP_191808121.1">
    <property type="nucleotide sequence ID" value="NZ_JACSQD010000004.1"/>
</dbReference>
<keyword evidence="3" id="KW-0223">Dioxygenase</keyword>
<dbReference type="CDD" id="cd03457">
    <property type="entry name" value="intradiol_dioxygenase_like"/>
    <property type="match status" value="1"/>
</dbReference>
<feature type="region of interest" description="Disordered" evidence="1">
    <location>
        <begin position="66"/>
        <end position="95"/>
    </location>
</feature>
<accession>A0ABR8UTI1</accession>
<gene>
    <name evidence="3" type="ORF">H9639_11100</name>
</gene>
<feature type="region of interest" description="Disordered" evidence="1">
    <location>
        <begin position="1"/>
        <end position="29"/>
    </location>
</feature>
<dbReference type="InterPro" id="IPR000627">
    <property type="entry name" value="Intradiol_dOase_C"/>
</dbReference>